<name>A0ABP6S5N8_9ACTN</name>
<gene>
    <name evidence="2" type="ORF">GCM10020367_08320</name>
</gene>
<dbReference type="EMBL" id="BAAAYL010000001">
    <property type="protein sequence ID" value="GAA3368741.1"/>
    <property type="molecule type" value="Genomic_DNA"/>
</dbReference>
<comment type="caution">
    <text evidence="2">The sequence shown here is derived from an EMBL/GenBank/DDBJ whole genome shotgun (WGS) entry which is preliminary data.</text>
</comment>
<dbReference type="RefSeq" id="WP_345034638.1">
    <property type="nucleotide sequence ID" value="NZ_BAAAYL010000001.1"/>
</dbReference>
<organism evidence="2 3">
    <name type="scientific">Streptomyces sannanensis</name>
    <dbReference type="NCBI Taxonomy" id="285536"/>
    <lineage>
        <taxon>Bacteria</taxon>
        <taxon>Bacillati</taxon>
        <taxon>Actinomycetota</taxon>
        <taxon>Actinomycetes</taxon>
        <taxon>Kitasatosporales</taxon>
        <taxon>Streptomycetaceae</taxon>
        <taxon>Streptomyces</taxon>
    </lineage>
</organism>
<keyword evidence="3" id="KW-1185">Reference proteome</keyword>
<evidence type="ECO:0000256" key="1">
    <source>
        <dbReference type="SAM" id="MobiDB-lite"/>
    </source>
</evidence>
<feature type="region of interest" description="Disordered" evidence="1">
    <location>
        <begin position="317"/>
        <end position="353"/>
    </location>
</feature>
<sequence>MLTAQLPGVLRKALGPHWEFTLDGDHLTIEHPQRGTPYHPPRHDLPWLELLATLQSAFADTGVPRAECLPLRWGRETELTISAVQALDPYLKHRQPVPYRQGFLPQPVVRLTGQRDEHGNLRDGFLTAFVNASRIQTITDVSTYGTVLDEWLTVLSRLSLHARHITIHGNLKIWRRRQVAGITLRYDHASVPLGDIVLLWNADDPTYMAVDLGTALERLSWVRSRRPWHSVVHGDHARHTAPDALDAIRTATLLLGSGIPAAQRGPGATVRRMAGRIQPAAAMTGLSQAIRIYHTFWSLVSPLADWPSVAHALEGAVLHPPPRSYGTPDTLYPTHKGPPQRSNAAQARANKPT</sequence>
<dbReference type="Proteomes" id="UP001499990">
    <property type="component" value="Unassembled WGS sequence"/>
</dbReference>
<accession>A0ABP6S5N8</accession>
<evidence type="ECO:0000313" key="3">
    <source>
        <dbReference type="Proteomes" id="UP001499990"/>
    </source>
</evidence>
<proteinExistence type="predicted"/>
<protein>
    <submittedName>
        <fullName evidence="2">Uncharacterized protein</fullName>
    </submittedName>
</protein>
<reference evidence="3" key="1">
    <citation type="journal article" date="2019" name="Int. J. Syst. Evol. Microbiol.">
        <title>The Global Catalogue of Microorganisms (GCM) 10K type strain sequencing project: providing services to taxonomists for standard genome sequencing and annotation.</title>
        <authorList>
            <consortium name="The Broad Institute Genomics Platform"/>
            <consortium name="The Broad Institute Genome Sequencing Center for Infectious Disease"/>
            <person name="Wu L."/>
            <person name="Ma J."/>
        </authorList>
    </citation>
    <scope>NUCLEOTIDE SEQUENCE [LARGE SCALE GENOMIC DNA]</scope>
    <source>
        <strain evidence="3">JCM 9651</strain>
    </source>
</reference>
<evidence type="ECO:0000313" key="2">
    <source>
        <dbReference type="EMBL" id="GAA3368741.1"/>
    </source>
</evidence>